<dbReference type="EMBL" id="CACRXK020006263">
    <property type="protein sequence ID" value="CAB4008892.1"/>
    <property type="molecule type" value="Genomic_DNA"/>
</dbReference>
<sequence length="630" mass="71778">MANYHWQSKGTAKSSGVEDMVLLPKIQESSIVENLKKRFMDDLIYTYIGDVLIAVNPFKQLSYFTEKEIYQYQGAATYENPPHIYALADSMFRNMLIDIESHCVIISGESGAGKTVSAKFIMSYLAKVSGGGPNVQRVKDVILESNPLLEAFGNAKTVRNNNSSRFGKYVEIQFTRGGEPIGGKISNFLLEKSRVVLQNPGERSFHVFYQICAGSSSEDKEMLGVSDASYFFYLNQSGTYEVEGTDDKKEYEETRMAMETMGISLEDQATVFQLVAGILHLGNVCFVEEGNYAKPENDEYLEFPAYLFGIESTALREKLISRVMDSKWGGKSEIINMTLNVEQATYTRDALAKALYSRIFDYLVKRVNMAMKTDKEEMNIGILDIYGFEIFEKNGFEQFCINFVNEKLQQIFIELTLKAEQEEYVQEGIKWTPIDYFNNKIVCDLIEAKRPQPGIMCILDDVCATMHAQGEGADMKLLQKLEGAISTHQHYNGFSSGFTIHHYAGKVTYEAEGFCERNRDVLFTDLIELMQSSSTPFLRQLFPENTQGERKGKPTTLGSKIKTQANQLVDRLTKCTPHYIRCIKPNETKKARDWEGDRVKHQVEYLGLKENIRVRRAGFAYRREFDKFLT</sequence>
<evidence type="ECO:0000256" key="2">
    <source>
        <dbReference type="ARBA" id="ARBA00022741"/>
    </source>
</evidence>
<dbReference type="GO" id="GO:0005902">
    <property type="term" value="C:microvillus"/>
    <property type="evidence" value="ECO:0007669"/>
    <property type="project" value="TreeGrafter"/>
</dbReference>
<evidence type="ECO:0000313" key="8">
    <source>
        <dbReference type="EMBL" id="CAB4008892.1"/>
    </source>
</evidence>
<reference evidence="8" key="1">
    <citation type="submission" date="2020-04" db="EMBL/GenBank/DDBJ databases">
        <authorList>
            <person name="Alioto T."/>
            <person name="Alioto T."/>
            <person name="Gomez Garrido J."/>
        </authorList>
    </citation>
    <scope>NUCLEOTIDE SEQUENCE</scope>
    <source>
        <strain evidence="8">A484AB</strain>
    </source>
</reference>
<feature type="non-terminal residue" evidence="8">
    <location>
        <position position="1"/>
    </location>
</feature>
<dbReference type="GO" id="GO:0005737">
    <property type="term" value="C:cytoplasm"/>
    <property type="evidence" value="ECO:0007669"/>
    <property type="project" value="TreeGrafter"/>
</dbReference>
<dbReference type="CDD" id="cd01378">
    <property type="entry name" value="MYSc_Myo1"/>
    <property type="match status" value="1"/>
</dbReference>
<dbReference type="GO" id="GO:0006897">
    <property type="term" value="P:endocytosis"/>
    <property type="evidence" value="ECO:0007669"/>
    <property type="project" value="TreeGrafter"/>
</dbReference>
<evidence type="ECO:0000256" key="5">
    <source>
        <dbReference type="ARBA" id="ARBA00023175"/>
    </source>
</evidence>
<protein>
    <submittedName>
        <fullName evidence="8">Unconventional myosin-Ie-like isoform X2</fullName>
    </submittedName>
</protein>
<dbReference type="Pfam" id="PF00063">
    <property type="entry name" value="Myosin_head"/>
    <property type="match status" value="1"/>
</dbReference>
<dbReference type="PANTHER" id="PTHR13140:SF729">
    <property type="entry name" value="UNCONVENTIONAL MYOSIN-IE"/>
    <property type="match status" value="1"/>
</dbReference>
<dbReference type="InterPro" id="IPR027417">
    <property type="entry name" value="P-loop_NTPase"/>
</dbReference>
<dbReference type="GO" id="GO:0005524">
    <property type="term" value="F:ATP binding"/>
    <property type="evidence" value="ECO:0007669"/>
    <property type="project" value="UniProtKB-UniRule"/>
</dbReference>
<feature type="region of interest" description="Actin-binding" evidence="7">
    <location>
        <begin position="565"/>
        <end position="587"/>
    </location>
</feature>
<dbReference type="InterPro" id="IPR036961">
    <property type="entry name" value="Kinesin_motor_dom_sf"/>
</dbReference>
<feature type="binding site" evidence="7">
    <location>
        <begin position="108"/>
        <end position="115"/>
    </location>
    <ligand>
        <name>ATP</name>
        <dbReference type="ChEBI" id="CHEBI:30616"/>
    </ligand>
</feature>
<dbReference type="InterPro" id="IPR001609">
    <property type="entry name" value="Myosin_head_motor_dom-like"/>
</dbReference>
<dbReference type="FunFam" id="1.10.10.820:FF:000001">
    <property type="entry name" value="Myosin heavy chain"/>
    <property type="match status" value="1"/>
</dbReference>
<evidence type="ECO:0000313" key="9">
    <source>
        <dbReference type="Proteomes" id="UP001152795"/>
    </source>
</evidence>
<dbReference type="SUPFAM" id="SSF52540">
    <property type="entry name" value="P-loop containing nucleoside triphosphate hydrolases"/>
    <property type="match status" value="1"/>
</dbReference>
<dbReference type="GO" id="GO:0007015">
    <property type="term" value="P:actin filament organization"/>
    <property type="evidence" value="ECO:0007669"/>
    <property type="project" value="TreeGrafter"/>
</dbReference>
<gene>
    <name evidence="8" type="ORF">PACLA_8A084661</name>
</gene>
<accession>A0A6S7ITH6</accession>
<keyword evidence="4 7" id="KW-0518">Myosin</keyword>
<name>A0A6S7ITH6_PARCT</name>
<dbReference type="Gene3D" id="1.20.58.530">
    <property type="match status" value="1"/>
</dbReference>
<dbReference type="PANTHER" id="PTHR13140">
    <property type="entry name" value="MYOSIN"/>
    <property type="match status" value="1"/>
</dbReference>
<dbReference type="PROSITE" id="PS51456">
    <property type="entry name" value="MYOSIN_MOTOR"/>
    <property type="match status" value="1"/>
</dbReference>
<dbReference type="GO" id="GO:0005886">
    <property type="term" value="C:plasma membrane"/>
    <property type="evidence" value="ECO:0007669"/>
    <property type="project" value="TreeGrafter"/>
</dbReference>
<keyword evidence="9" id="KW-1185">Reference proteome</keyword>
<dbReference type="AlphaFoldDB" id="A0A6S7ITH6"/>
<dbReference type="OrthoDB" id="6108017at2759"/>
<keyword evidence="5 7" id="KW-0505">Motor protein</keyword>
<evidence type="ECO:0000256" key="3">
    <source>
        <dbReference type="ARBA" id="ARBA00022840"/>
    </source>
</evidence>
<keyword evidence="3 7" id="KW-0067">ATP-binding</keyword>
<dbReference type="InterPro" id="IPR036072">
    <property type="entry name" value="MYSc_Myo1"/>
</dbReference>
<proteinExistence type="inferred from homology"/>
<dbReference type="FunFam" id="3.40.850.10:FF:000101">
    <property type="entry name" value="Slow myosin heavy chain 2"/>
    <property type="match status" value="1"/>
</dbReference>
<dbReference type="FunFam" id="1.20.120.720:FF:000010">
    <property type="entry name" value="Unconventional myosin-Ie"/>
    <property type="match status" value="1"/>
</dbReference>
<keyword evidence="6 7" id="KW-0009">Actin-binding</keyword>
<keyword evidence="2 7" id="KW-0547">Nucleotide-binding</keyword>
<evidence type="ECO:0000256" key="6">
    <source>
        <dbReference type="ARBA" id="ARBA00023203"/>
    </source>
</evidence>
<dbReference type="SMART" id="SM00242">
    <property type="entry name" value="MYSc"/>
    <property type="match status" value="1"/>
</dbReference>
<dbReference type="GO" id="GO:0000146">
    <property type="term" value="F:microfilament motor activity"/>
    <property type="evidence" value="ECO:0007669"/>
    <property type="project" value="TreeGrafter"/>
</dbReference>
<dbReference type="Gene3D" id="1.10.10.820">
    <property type="match status" value="1"/>
</dbReference>
<dbReference type="PRINTS" id="PR00193">
    <property type="entry name" value="MYOSINHEAVY"/>
</dbReference>
<comment type="caution">
    <text evidence="8">The sequence shown here is derived from an EMBL/GenBank/DDBJ whole genome shotgun (WGS) entry which is preliminary data.</text>
</comment>
<dbReference type="Gene3D" id="1.20.120.720">
    <property type="entry name" value="Myosin VI head, motor domain, U50 subdomain"/>
    <property type="match status" value="1"/>
</dbReference>
<dbReference type="GO" id="GO:0051015">
    <property type="term" value="F:actin filament binding"/>
    <property type="evidence" value="ECO:0007669"/>
    <property type="project" value="TreeGrafter"/>
</dbReference>
<dbReference type="Gene3D" id="3.40.850.10">
    <property type="entry name" value="Kinesin motor domain"/>
    <property type="match status" value="1"/>
</dbReference>
<dbReference type="GO" id="GO:0016459">
    <property type="term" value="C:myosin complex"/>
    <property type="evidence" value="ECO:0007669"/>
    <property type="project" value="UniProtKB-KW"/>
</dbReference>
<evidence type="ECO:0000256" key="7">
    <source>
        <dbReference type="PROSITE-ProRule" id="PRU00782"/>
    </source>
</evidence>
<evidence type="ECO:0000256" key="4">
    <source>
        <dbReference type="ARBA" id="ARBA00023123"/>
    </source>
</evidence>
<evidence type="ECO:0000256" key="1">
    <source>
        <dbReference type="ARBA" id="ARBA00008314"/>
    </source>
</evidence>
<dbReference type="FunFam" id="1.20.58.530:FF:000007">
    <property type="entry name" value="Myosin IE"/>
    <property type="match status" value="1"/>
</dbReference>
<dbReference type="Proteomes" id="UP001152795">
    <property type="component" value="Unassembled WGS sequence"/>
</dbReference>
<comment type="similarity">
    <text evidence="1 7">Belongs to the TRAFAC class myosin-kinesin ATPase superfamily. Myosin family.</text>
</comment>
<organism evidence="8 9">
    <name type="scientific">Paramuricea clavata</name>
    <name type="common">Red gorgonian</name>
    <name type="synonym">Violescent sea-whip</name>
    <dbReference type="NCBI Taxonomy" id="317549"/>
    <lineage>
        <taxon>Eukaryota</taxon>
        <taxon>Metazoa</taxon>
        <taxon>Cnidaria</taxon>
        <taxon>Anthozoa</taxon>
        <taxon>Octocorallia</taxon>
        <taxon>Malacalcyonacea</taxon>
        <taxon>Plexauridae</taxon>
        <taxon>Paramuricea</taxon>
    </lineage>
</organism>